<feature type="region of interest" description="Disordered" evidence="1">
    <location>
        <begin position="1"/>
        <end position="23"/>
    </location>
</feature>
<evidence type="ECO:0000313" key="3">
    <source>
        <dbReference type="EMBL" id="MDT0399091.1"/>
    </source>
</evidence>
<name>A0ABU2Q4V8_9ACTN</name>
<dbReference type="Proteomes" id="UP001183881">
    <property type="component" value="Unassembled WGS sequence"/>
</dbReference>
<evidence type="ECO:0000259" key="2">
    <source>
        <dbReference type="Pfam" id="PF04149"/>
    </source>
</evidence>
<comment type="caution">
    <text evidence="3">The sequence shown here is derived from an EMBL/GenBank/DDBJ whole genome shotgun (WGS) entry which is preliminary data.</text>
</comment>
<reference evidence="4" key="1">
    <citation type="submission" date="2023-07" db="EMBL/GenBank/DDBJ databases">
        <title>30 novel species of actinomycetes from the DSMZ collection.</title>
        <authorList>
            <person name="Nouioui I."/>
        </authorList>
    </citation>
    <scope>NUCLEOTIDE SEQUENCE [LARGE SCALE GENOMIC DNA]</scope>
    <source>
        <strain evidence="4">DSM 41636</strain>
    </source>
</reference>
<evidence type="ECO:0000256" key="1">
    <source>
        <dbReference type="SAM" id="MobiDB-lite"/>
    </source>
</evidence>
<keyword evidence="4" id="KW-1185">Reference proteome</keyword>
<dbReference type="RefSeq" id="WP_311648358.1">
    <property type="nucleotide sequence ID" value="NZ_JAVRFA010000064.1"/>
</dbReference>
<dbReference type="InterPro" id="IPR007278">
    <property type="entry name" value="DUF397"/>
</dbReference>
<gene>
    <name evidence="3" type="ORF">RM705_30990</name>
</gene>
<proteinExistence type="predicted"/>
<dbReference type="Pfam" id="PF04149">
    <property type="entry name" value="DUF397"/>
    <property type="match status" value="1"/>
</dbReference>
<organism evidence="3 4">
    <name type="scientific">Streptomyces edwardsiae</name>
    <dbReference type="NCBI Taxonomy" id="3075527"/>
    <lineage>
        <taxon>Bacteria</taxon>
        <taxon>Bacillati</taxon>
        <taxon>Actinomycetota</taxon>
        <taxon>Actinomycetes</taxon>
        <taxon>Kitasatosporales</taxon>
        <taxon>Streptomycetaceae</taxon>
        <taxon>Streptomyces</taxon>
    </lineage>
</organism>
<sequence>MNAEDATHGEAKLSWRTSSYSTGSGGECVEVALTAVGAHVRDSKRVKQSGPALKVGSTAWAALLAAV</sequence>
<accession>A0ABU2Q4V8</accession>
<feature type="domain" description="DUF397" evidence="2">
    <location>
        <begin position="14"/>
        <end position="67"/>
    </location>
</feature>
<feature type="compositionally biased region" description="Basic and acidic residues" evidence="1">
    <location>
        <begin position="1"/>
        <end position="13"/>
    </location>
</feature>
<dbReference type="EMBL" id="JAVRFA010000064">
    <property type="protein sequence ID" value="MDT0399091.1"/>
    <property type="molecule type" value="Genomic_DNA"/>
</dbReference>
<evidence type="ECO:0000313" key="4">
    <source>
        <dbReference type="Proteomes" id="UP001183881"/>
    </source>
</evidence>
<protein>
    <submittedName>
        <fullName evidence="3">DUF397 domain-containing protein</fullName>
    </submittedName>
</protein>